<evidence type="ECO:0000313" key="1">
    <source>
        <dbReference type="EMBL" id="RZC31965.1"/>
    </source>
</evidence>
<dbReference type="EMBL" id="QDEB01101136">
    <property type="protein sequence ID" value="RZC31965.1"/>
    <property type="molecule type" value="Genomic_DNA"/>
</dbReference>
<evidence type="ECO:0000313" key="2">
    <source>
        <dbReference type="Proteomes" id="UP000292052"/>
    </source>
</evidence>
<dbReference type="OrthoDB" id="6679590at2759"/>
<comment type="caution">
    <text evidence="1">The sequence shown here is derived from an EMBL/GenBank/DDBJ whole genome shotgun (WGS) entry which is preliminary data.</text>
</comment>
<dbReference type="Proteomes" id="UP000292052">
    <property type="component" value="Unassembled WGS sequence"/>
</dbReference>
<dbReference type="AlphaFoldDB" id="A0A482VGK5"/>
<organism evidence="1 2">
    <name type="scientific">Asbolus verrucosus</name>
    <name type="common">Desert ironclad beetle</name>
    <dbReference type="NCBI Taxonomy" id="1661398"/>
    <lineage>
        <taxon>Eukaryota</taxon>
        <taxon>Metazoa</taxon>
        <taxon>Ecdysozoa</taxon>
        <taxon>Arthropoda</taxon>
        <taxon>Hexapoda</taxon>
        <taxon>Insecta</taxon>
        <taxon>Pterygota</taxon>
        <taxon>Neoptera</taxon>
        <taxon>Endopterygota</taxon>
        <taxon>Coleoptera</taxon>
        <taxon>Polyphaga</taxon>
        <taxon>Cucujiformia</taxon>
        <taxon>Tenebrionidae</taxon>
        <taxon>Pimeliinae</taxon>
        <taxon>Asbolus</taxon>
    </lineage>
</organism>
<gene>
    <name evidence="1" type="ORF">BDFB_003514</name>
</gene>
<reference evidence="1 2" key="1">
    <citation type="submission" date="2017-03" db="EMBL/GenBank/DDBJ databases">
        <title>Genome of the blue death feigning beetle - Asbolus verrucosus.</title>
        <authorList>
            <person name="Rider S.D."/>
        </authorList>
    </citation>
    <scope>NUCLEOTIDE SEQUENCE [LARGE SCALE GENOMIC DNA]</scope>
    <source>
        <strain evidence="1">Butters</strain>
        <tissue evidence="1">Head and leg muscle</tissue>
    </source>
</reference>
<accession>A0A482VGK5</accession>
<keyword evidence="2" id="KW-1185">Reference proteome</keyword>
<proteinExistence type="predicted"/>
<sequence length="99" mass="10995">MTEAIVGAHYTGLYGRGNSAGCEVCACCLAAWLHTALFLKEINAFFIGGKEDRRAQDDAVIGDAALPWKRPHWLQDRPTPSGLVLSEYTWDSICKEVFY</sequence>
<protein>
    <submittedName>
        <fullName evidence="1">Uncharacterized protein</fullName>
    </submittedName>
</protein>
<name>A0A482VGK5_ASBVE</name>